<accession>A0ABU1YQ41</accession>
<name>A0ABU1YQ41_ROSSA</name>
<keyword evidence="1" id="KW-1133">Transmembrane helix</keyword>
<evidence type="ECO:0000256" key="1">
    <source>
        <dbReference type="SAM" id="Phobius"/>
    </source>
</evidence>
<reference evidence="2 3" key="1">
    <citation type="submission" date="2023-07" db="EMBL/GenBank/DDBJ databases">
        <title>Sorghum-associated microbial communities from plants grown in Nebraska, USA.</title>
        <authorList>
            <person name="Schachtman D."/>
        </authorList>
    </citation>
    <scope>NUCLEOTIDE SEQUENCE [LARGE SCALE GENOMIC DNA]</scope>
    <source>
        <strain evidence="2 3">BE314</strain>
    </source>
</reference>
<dbReference type="EMBL" id="JAVDXU010000002">
    <property type="protein sequence ID" value="MDR7270982.1"/>
    <property type="molecule type" value="Genomic_DNA"/>
</dbReference>
<organism evidence="2 3">
    <name type="scientific">Roseateles saccharophilus</name>
    <name type="common">Pseudomonas saccharophila</name>
    <dbReference type="NCBI Taxonomy" id="304"/>
    <lineage>
        <taxon>Bacteria</taxon>
        <taxon>Pseudomonadati</taxon>
        <taxon>Pseudomonadota</taxon>
        <taxon>Betaproteobacteria</taxon>
        <taxon>Burkholderiales</taxon>
        <taxon>Sphaerotilaceae</taxon>
        <taxon>Roseateles</taxon>
    </lineage>
</organism>
<protein>
    <recommendedName>
        <fullName evidence="4">DUF1444 family protein</fullName>
    </recommendedName>
</protein>
<gene>
    <name evidence="2" type="ORF">J2X20_003640</name>
</gene>
<evidence type="ECO:0000313" key="3">
    <source>
        <dbReference type="Proteomes" id="UP001180453"/>
    </source>
</evidence>
<sequence>MGAMTADLEDLLLHDEQLKGVTGRAGLLFGLTISTVVGFLGHITALAAVGWLGTWFIGTHIISRAAPVLRTSPLVKYPLFFSCAMPFMSLVAPVYLWTASRSARAELEVDIRQAQLRERRGEALPPPAPAPAAPTRAPVQEALPIVRAAANGGWAEGEEIQLQIAPGQLPPDMPNDPGMMPPTRAAAGVFVVGYHVDAGSHWTSVGRDEMRKAGMNLNALHRQALGNLMKLVKGKPGLRLVDHPPYYGLLLDGDHEACLVLLDGLWDHLFADKIPNGAVVAIPSRDVLAFCDANSAEGIAALRAANRRIGPDAKGALFQGLLLRREGRWSVFES</sequence>
<evidence type="ECO:0008006" key="4">
    <source>
        <dbReference type="Google" id="ProtNLM"/>
    </source>
</evidence>
<feature type="transmembrane region" description="Helical" evidence="1">
    <location>
        <begin position="77"/>
        <end position="97"/>
    </location>
</feature>
<keyword evidence="3" id="KW-1185">Reference proteome</keyword>
<evidence type="ECO:0000313" key="2">
    <source>
        <dbReference type="EMBL" id="MDR7270982.1"/>
    </source>
</evidence>
<dbReference type="Proteomes" id="UP001180453">
    <property type="component" value="Unassembled WGS sequence"/>
</dbReference>
<feature type="transmembrane region" description="Helical" evidence="1">
    <location>
        <begin position="27"/>
        <end position="57"/>
    </location>
</feature>
<dbReference type="RefSeq" id="WP_310267395.1">
    <property type="nucleotide sequence ID" value="NZ_JAVDXU010000002.1"/>
</dbReference>
<keyword evidence="1" id="KW-0812">Transmembrane</keyword>
<proteinExistence type="predicted"/>
<comment type="caution">
    <text evidence="2">The sequence shown here is derived from an EMBL/GenBank/DDBJ whole genome shotgun (WGS) entry which is preliminary data.</text>
</comment>
<keyword evidence="1" id="KW-0472">Membrane</keyword>